<comment type="caution">
    <text evidence="2">The sequence shown here is derived from an EMBL/GenBank/DDBJ whole genome shotgun (WGS) entry which is preliminary data.</text>
</comment>
<dbReference type="InterPro" id="IPR012337">
    <property type="entry name" value="RNaseH-like_sf"/>
</dbReference>
<dbReference type="AlphaFoldDB" id="A0A3P1SGN8"/>
<dbReference type="GO" id="GO:0006313">
    <property type="term" value="P:DNA transposition"/>
    <property type="evidence" value="ECO:0007669"/>
    <property type="project" value="InterPro"/>
</dbReference>
<organism evidence="2 3">
    <name type="scientific">Schaalia canis</name>
    <dbReference type="NCBI Taxonomy" id="100469"/>
    <lineage>
        <taxon>Bacteria</taxon>
        <taxon>Bacillati</taxon>
        <taxon>Actinomycetota</taxon>
        <taxon>Actinomycetes</taxon>
        <taxon>Actinomycetales</taxon>
        <taxon>Actinomycetaceae</taxon>
        <taxon>Schaalia</taxon>
    </lineage>
</organism>
<dbReference type="PANTHER" id="PTHR34614:SF2">
    <property type="entry name" value="TRANSPOSASE IS4-LIKE DOMAIN-CONTAINING PROTEIN"/>
    <property type="match status" value="1"/>
</dbReference>
<dbReference type="EMBL" id="RQZF01000002">
    <property type="protein sequence ID" value="RRC95905.1"/>
    <property type="molecule type" value="Genomic_DNA"/>
</dbReference>
<gene>
    <name evidence="2" type="ORF">EII11_03370</name>
</gene>
<accession>A0A3P1SGN8</accession>
<dbReference type="OrthoDB" id="3722616at2"/>
<evidence type="ECO:0000313" key="3">
    <source>
        <dbReference type="Proteomes" id="UP000280444"/>
    </source>
</evidence>
<dbReference type="GO" id="GO:0004803">
    <property type="term" value="F:transposase activity"/>
    <property type="evidence" value="ECO:0007669"/>
    <property type="project" value="InterPro"/>
</dbReference>
<dbReference type="PANTHER" id="PTHR34614">
    <property type="match status" value="1"/>
</dbReference>
<dbReference type="SUPFAM" id="SSF53098">
    <property type="entry name" value="Ribonuclease H-like"/>
    <property type="match status" value="1"/>
</dbReference>
<dbReference type="InterPro" id="IPR002559">
    <property type="entry name" value="Transposase_11"/>
</dbReference>
<dbReference type="Pfam" id="PF01609">
    <property type="entry name" value="DDE_Tnp_1"/>
    <property type="match status" value="1"/>
</dbReference>
<dbReference type="Proteomes" id="UP000280444">
    <property type="component" value="Unassembled WGS sequence"/>
</dbReference>
<evidence type="ECO:0000259" key="1">
    <source>
        <dbReference type="Pfam" id="PF01609"/>
    </source>
</evidence>
<dbReference type="InterPro" id="IPR047654">
    <property type="entry name" value="IS1634_transpos"/>
</dbReference>
<dbReference type="NCBIfam" id="NF033559">
    <property type="entry name" value="transpos_IS1634"/>
    <property type="match status" value="1"/>
</dbReference>
<name>A0A3P1SGN8_9ACTO</name>
<feature type="domain" description="Transposase IS4-like" evidence="1">
    <location>
        <begin position="168"/>
        <end position="463"/>
    </location>
</feature>
<dbReference type="GO" id="GO:0003677">
    <property type="term" value="F:DNA binding"/>
    <property type="evidence" value="ECO:0007669"/>
    <property type="project" value="InterPro"/>
</dbReference>
<protein>
    <submittedName>
        <fullName evidence="2">IS1634 family transposase</fullName>
    </submittedName>
</protein>
<keyword evidence="3" id="KW-1185">Reference proteome</keyword>
<evidence type="ECO:0000313" key="2">
    <source>
        <dbReference type="EMBL" id="RRC95905.1"/>
    </source>
</evidence>
<reference evidence="2 3" key="1">
    <citation type="submission" date="2018-11" db="EMBL/GenBank/DDBJ databases">
        <title>Genomes From Bacteria Associated with the Canine Oral Cavity: a Test Case for Automated Genome-Based Taxonomic Assignment.</title>
        <authorList>
            <person name="Coil D.A."/>
            <person name="Jospin G."/>
            <person name="Darling A.E."/>
            <person name="Wallis C."/>
            <person name="Davis I.J."/>
            <person name="Harris S."/>
            <person name="Eisen J.A."/>
            <person name="Holcombe L.J."/>
            <person name="O'Flynn C."/>
        </authorList>
    </citation>
    <scope>NUCLEOTIDE SEQUENCE [LARGE SCALE GENOMIC DNA]</scope>
    <source>
        <strain evidence="2 3">OH770</strain>
    </source>
</reference>
<sequence length="517" mass="58385">MAPFIRRVRTASGATAVQIVEKQGRKNVVLKHVGSAHNEVELTVLMQAAHDELHPGQTTLDLEPKRRHARSALRVGGKRSALLWSVLDKAYVDIGFDVLGDEAFKQMVLARLIEPCSKEATVNVLERLGIEHVSRRTLFNSLKRCAQRAYRDTLAQACFTHASRHGDLSLVLYDVTTLYFEAEREDEDWEANKGFRRVGYSKERRVDPQIIVGLLVDRAGNPLEVEAFEGNKAETHTLISIIKRFQDRHGLHDFVVVADAGMLSVGNLKALDEAGLLFIVGARQSRAPHDLEQYWDQHGDYMVDGQIIDHPIPNPRTQQPSLDQGDSRQVGQKSWRAIWAYSSKRAARDNRTLNAQQRRAMDAIEGAKPARKPRFVSQGRMGMTFDDKAFEHAQRLVGLKGYVTNIPAHVSDGRQIIAYYHELWHVEQSFRMSKHDLKARPIFHHTKDAIQAHLTVVTAALTLARHLYQETGITAPKLVKKLIDLQEIDITLPNGQQHTAYPQIDPQTQELLTLLGH</sequence>
<proteinExistence type="predicted"/>
<dbReference type="RefSeq" id="WP_124868607.1">
    <property type="nucleotide sequence ID" value="NZ_RQZF01000002.1"/>
</dbReference>